<dbReference type="OrthoDB" id="7173678at2"/>
<dbReference type="GO" id="GO:0003677">
    <property type="term" value="F:DNA binding"/>
    <property type="evidence" value="ECO:0007669"/>
    <property type="project" value="UniProtKB-KW"/>
</dbReference>
<name>A0A506UA62_9HYPH</name>
<evidence type="ECO:0000256" key="1">
    <source>
        <dbReference type="SAM" id="MobiDB-lite"/>
    </source>
</evidence>
<feature type="compositionally biased region" description="Acidic residues" evidence="1">
    <location>
        <begin position="71"/>
        <end position="82"/>
    </location>
</feature>
<reference evidence="2 3" key="1">
    <citation type="submission" date="2019-06" db="EMBL/GenBank/DDBJ databases">
        <authorList>
            <person name="Li M."/>
        </authorList>
    </citation>
    <scope>NUCLEOTIDE SEQUENCE [LARGE SCALE GENOMIC DNA]</scope>
    <source>
        <strain evidence="2 3">BGMRC6574</strain>
    </source>
</reference>
<gene>
    <name evidence="2" type="ORF">FJU11_06730</name>
</gene>
<dbReference type="EMBL" id="VHLH01000008">
    <property type="protein sequence ID" value="TPW29954.1"/>
    <property type="molecule type" value="Genomic_DNA"/>
</dbReference>
<sequence>MNEFHAGVLRRTIRVAHDADGQTLHIPKDWAFSEDEVDLIRNEDGSLRVEGRRARRTPKELVEWLRSQPPIEEDFPEIEDLPPEPVDLDPKE</sequence>
<keyword evidence="2" id="KW-0238">DNA-binding</keyword>
<dbReference type="AlphaFoldDB" id="A0A506UA62"/>
<evidence type="ECO:0000313" key="3">
    <source>
        <dbReference type="Proteomes" id="UP000320314"/>
    </source>
</evidence>
<evidence type="ECO:0000313" key="2">
    <source>
        <dbReference type="EMBL" id="TPW29954.1"/>
    </source>
</evidence>
<proteinExistence type="predicted"/>
<organism evidence="2 3">
    <name type="scientific">Pararhizobium mangrovi</name>
    <dbReference type="NCBI Taxonomy" id="2590452"/>
    <lineage>
        <taxon>Bacteria</taxon>
        <taxon>Pseudomonadati</taxon>
        <taxon>Pseudomonadota</taxon>
        <taxon>Alphaproteobacteria</taxon>
        <taxon>Hyphomicrobiales</taxon>
        <taxon>Rhizobiaceae</taxon>
        <taxon>Rhizobium/Agrobacterium group</taxon>
        <taxon>Pararhizobium</taxon>
    </lineage>
</organism>
<dbReference type="RefSeq" id="WP_141166263.1">
    <property type="nucleotide sequence ID" value="NZ_VHLH01000008.1"/>
</dbReference>
<feature type="region of interest" description="Disordered" evidence="1">
    <location>
        <begin position="68"/>
        <end position="92"/>
    </location>
</feature>
<protein>
    <submittedName>
        <fullName evidence="2">AbrB/MazE/SpoVT family DNA-binding domain-containing protein</fullName>
    </submittedName>
</protein>
<accession>A0A506UA62</accession>
<keyword evidence="3" id="KW-1185">Reference proteome</keyword>
<dbReference type="Proteomes" id="UP000320314">
    <property type="component" value="Unassembled WGS sequence"/>
</dbReference>
<comment type="caution">
    <text evidence="2">The sequence shown here is derived from an EMBL/GenBank/DDBJ whole genome shotgun (WGS) entry which is preliminary data.</text>
</comment>